<name>A0A4Y9ZEC9_9AGAM</name>
<evidence type="ECO:0000313" key="2">
    <source>
        <dbReference type="Proteomes" id="UP000298327"/>
    </source>
</evidence>
<dbReference type="AlphaFoldDB" id="A0A4Y9ZEC9"/>
<gene>
    <name evidence="1" type="ORF">EVG20_g521</name>
</gene>
<dbReference type="Proteomes" id="UP000298327">
    <property type="component" value="Unassembled WGS sequence"/>
</dbReference>
<evidence type="ECO:0000313" key="1">
    <source>
        <dbReference type="EMBL" id="TFY72510.1"/>
    </source>
</evidence>
<sequence>MHGIHLSGIPVPATPPDTPPNFWFRAGGNLDLAAVNVLITATLVALSLPPVRVLGAAPDIQVGDRLDGGISAYSSLCSIQEAALPLSCFAAARQTVLQRSNFPAFRRCCVP</sequence>
<protein>
    <submittedName>
        <fullName evidence="1">Uncharacterized protein</fullName>
    </submittedName>
</protein>
<reference evidence="1 2" key="1">
    <citation type="submission" date="2019-02" db="EMBL/GenBank/DDBJ databases">
        <title>Genome sequencing of the rare red list fungi Dentipellis fragilis.</title>
        <authorList>
            <person name="Buettner E."/>
            <person name="Kellner H."/>
        </authorList>
    </citation>
    <scope>NUCLEOTIDE SEQUENCE [LARGE SCALE GENOMIC DNA]</scope>
    <source>
        <strain evidence="1 2">DSM 105465</strain>
    </source>
</reference>
<comment type="caution">
    <text evidence="1">The sequence shown here is derived from an EMBL/GenBank/DDBJ whole genome shotgun (WGS) entry which is preliminary data.</text>
</comment>
<organism evidence="1 2">
    <name type="scientific">Dentipellis fragilis</name>
    <dbReference type="NCBI Taxonomy" id="205917"/>
    <lineage>
        <taxon>Eukaryota</taxon>
        <taxon>Fungi</taxon>
        <taxon>Dikarya</taxon>
        <taxon>Basidiomycota</taxon>
        <taxon>Agaricomycotina</taxon>
        <taxon>Agaricomycetes</taxon>
        <taxon>Russulales</taxon>
        <taxon>Hericiaceae</taxon>
        <taxon>Dentipellis</taxon>
    </lineage>
</organism>
<accession>A0A4Y9ZEC9</accession>
<keyword evidence="2" id="KW-1185">Reference proteome</keyword>
<proteinExistence type="predicted"/>
<dbReference type="EMBL" id="SEOQ01000013">
    <property type="protein sequence ID" value="TFY72510.1"/>
    <property type="molecule type" value="Genomic_DNA"/>
</dbReference>